<gene>
    <name evidence="2" type="ORF">AB205_0160540</name>
</gene>
<evidence type="ECO:0000313" key="3">
    <source>
        <dbReference type="Proteomes" id="UP000228934"/>
    </source>
</evidence>
<sequence>MLQFRRPKWISEMQGGEAAIPPPQHLGDNASEREFQQKTAPQNDDTNPAEAMATGQRVQDLCPTPAAVLEAQREKVVVTPKQQIRIQGENAIGTLPL</sequence>
<evidence type="ECO:0000256" key="1">
    <source>
        <dbReference type="SAM" id="MobiDB-lite"/>
    </source>
</evidence>
<protein>
    <submittedName>
        <fullName evidence="2">Uncharacterized protein</fullName>
    </submittedName>
</protein>
<organism evidence="2 3">
    <name type="scientific">Aquarana catesbeiana</name>
    <name type="common">American bullfrog</name>
    <name type="synonym">Rana catesbeiana</name>
    <dbReference type="NCBI Taxonomy" id="8400"/>
    <lineage>
        <taxon>Eukaryota</taxon>
        <taxon>Metazoa</taxon>
        <taxon>Chordata</taxon>
        <taxon>Craniata</taxon>
        <taxon>Vertebrata</taxon>
        <taxon>Euteleostomi</taxon>
        <taxon>Amphibia</taxon>
        <taxon>Batrachia</taxon>
        <taxon>Anura</taxon>
        <taxon>Neobatrachia</taxon>
        <taxon>Ranoidea</taxon>
        <taxon>Ranidae</taxon>
        <taxon>Aquarana</taxon>
    </lineage>
</organism>
<dbReference type="Proteomes" id="UP000228934">
    <property type="component" value="Unassembled WGS sequence"/>
</dbReference>
<name>A0A2G9RV80_AQUCT</name>
<feature type="compositionally biased region" description="Polar residues" evidence="1">
    <location>
        <begin position="37"/>
        <end position="46"/>
    </location>
</feature>
<accession>A0A2G9RV80</accession>
<keyword evidence="3" id="KW-1185">Reference proteome</keyword>
<dbReference type="EMBL" id="KV932074">
    <property type="protein sequence ID" value="PIO31809.1"/>
    <property type="molecule type" value="Genomic_DNA"/>
</dbReference>
<feature type="region of interest" description="Disordered" evidence="1">
    <location>
        <begin position="1"/>
        <end position="57"/>
    </location>
</feature>
<dbReference type="AlphaFoldDB" id="A0A2G9RV80"/>
<reference evidence="3" key="1">
    <citation type="journal article" date="2017" name="Nat. Commun.">
        <title>The North American bullfrog draft genome provides insight into hormonal regulation of long noncoding RNA.</title>
        <authorList>
            <person name="Hammond S.A."/>
            <person name="Warren R.L."/>
            <person name="Vandervalk B.P."/>
            <person name="Kucuk E."/>
            <person name="Khan H."/>
            <person name="Gibb E.A."/>
            <person name="Pandoh P."/>
            <person name="Kirk H."/>
            <person name="Zhao Y."/>
            <person name="Jones M."/>
            <person name="Mungall A.J."/>
            <person name="Coope R."/>
            <person name="Pleasance S."/>
            <person name="Moore R.A."/>
            <person name="Holt R.A."/>
            <person name="Round J.M."/>
            <person name="Ohora S."/>
            <person name="Walle B.V."/>
            <person name="Veldhoen N."/>
            <person name="Helbing C.C."/>
            <person name="Birol I."/>
        </authorList>
    </citation>
    <scope>NUCLEOTIDE SEQUENCE [LARGE SCALE GENOMIC DNA]</scope>
</reference>
<proteinExistence type="predicted"/>
<evidence type="ECO:0000313" key="2">
    <source>
        <dbReference type="EMBL" id="PIO31809.1"/>
    </source>
</evidence>